<dbReference type="EMBL" id="JADBEL010000038">
    <property type="protein sequence ID" value="MBE1556830.1"/>
    <property type="molecule type" value="Genomic_DNA"/>
</dbReference>
<dbReference type="Proteomes" id="UP000658225">
    <property type="component" value="Unassembled WGS sequence"/>
</dbReference>
<dbReference type="GO" id="GO:0019441">
    <property type="term" value="P:L-tryptophan catabolic process to kynurenine"/>
    <property type="evidence" value="ECO:0007669"/>
    <property type="project" value="InterPro"/>
</dbReference>
<dbReference type="GO" id="GO:0046872">
    <property type="term" value="F:metal ion binding"/>
    <property type="evidence" value="ECO:0007669"/>
    <property type="project" value="InterPro"/>
</dbReference>
<evidence type="ECO:0000313" key="2">
    <source>
        <dbReference type="Proteomes" id="UP000658225"/>
    </source>
</evidence>
<organism evidence="1 2">
    <name type="scientific">Sporosarcina limicola</name>
    <dbReference type="NCBI Taxonomy" id="34101"/>
    <lineage>
        <taxon>Bacteria</taxon>
        <taxon>Bacillati</taxon>
        <taxon>Bacillota</taxon>
        <taxon>Bacilli</taxon>
        <taxon>Bacillales</taxon>
        <taxon>Caryophanaceae</taxon>
        <taxon>Sporosarcina</taxon>
    </lineage>
</organism>
<dbReference type="GO" id="GO:0020037">
    <property type="term" value="F:heme binding"/>
    <property type="evidence" value="ECO:0007669"/>
    <property type="project" value="InterPro"/>
</dbReference>
<protein>
    <submittedName>
        <fullName evidence="1">Uncharacterized protein</fullName>
    </submittedName>
</protein>
<reference evidence="1" key="1">
    <citation type="submission" date="2020-10" db="EMBL/GenBank/DDBJ databases">
        <title>Genomic Encyclopedia of Type Strains, Phase IV (KMG-IV): sequencing the most valuable type-strain genomes for metagenomic binning, comparative biology and taxonomic classification.</title>
        <authorList>
            <person name="Goeker M."/>
        </authorList>
    </citation>
    <scope>NUCLEOTIDE SEQUENCE</scope>
    <source>
        <strain evidence="1">DSM 13886</strain>
    </source>
</reference>
<keyword evidence="2" id="KW-1185">Reference proteome</keyword>
<dbReference type="InterPro" id="IPR037217">
    <property type="entry name" value="Trp/Indoleamine_2_3_dOase-like"/>
</dbReference>
<gene>
    <name evidence="1" type="ORF">H4683_003956</name>
</gene>
<dbReference type="SUPFAM" id="SSF140959">
    <property type="entry name" value="Indolic compounds 2,3-dioxygenase-like"/>
    <property type="match status" value="1"/>
</dbReference>
<comment type="caution">
    <text evidence="1">The sequence shown here is derived from an EMBL/GenBank/DDBJ whole genome shotgun (WGS) entry which is preliminary data.</text>
</comment>
<proteinExistence type="predicted"/>
<dbReference type="Gene3D" id="1.20.58.480">
    <property type="match status" value="1"/>
</dbReference>
<sequence length="303" mass="35191">MKRDTNKKYMNPTETERLLRFEYDRGTVYEEDSGASKVLDVLIPEGDLIDHDQRLFQIQHLKTELSWYAIHFEIRGVIKALQNDDFSRASSLMERIILLADAPYSALRLFVNTLTQSSLLRMREQLPEGATGFDSPGMRNLKLVTRALWKAFVESLESHNHTPESLAILRSNSERIEILPDRLALLSHVYDGIQKFDVKLMEWKQLHLRMVWGHLGGAFAHLDESNELIDYQFEKSRSCRYQNSAEVSDETGYNYEIPTSLRGRPVTDLQRVTVAPFFNDLWKIPDVIYKHIKSKNDNDIESN</sequence>
<name>A0A927RF11_9BACL</name>
<dbReference type="RefSeq" id="WP_192600444.1">
    <property type="nucleotide sequence ID" value="NZ_JADBEL010000038.1"/>
</dbReference>
<evidence type="ECO:0000313" key="1">
    <source>
        <dbReference type="EMBL" id="MBE1556830.1"/>
    </source>
</evidence>
<accession>A0A927RF11</accession>
<dbReference type="AlphaFoldDB" id="A0A927RF11"/>